<evidence type="ECO:0000313" key="2">
    <source>
        <dbReference type="EMBL" id="MBW0563282.1"/>
    </source>
</evidence>
<comment type="caution">
    <text evidence="2">The sequence shown here is derived from an EMBL/GenBank/DDBJ whole genome shotgun (WGS) entry which is preliminary data.</text>
</comment>
<evidence type="ECO:0000256" key="1">
    <source>
        <dbReference type="SAM" id="MobiDB-lite"/>
    </source>
</evidence>
<proteinExistence type="predicted"/>
<dbReference type="EMBL" id="AVOT02074006">
    <property type="protein sequence ID" value="MBW0563282.1"/>
    <property type="molecule type" value="Genomic_DNA"/>
</dbReference>
<dbReference type="AlphaFoldDB" id="A0A9Q3JK90"/>
<name>A0A9Q3JK90_9BASI</name>
<protein>
    <submittedName>
        <fullName evidence="2">Uncharacterized protein</fullName>
    </submittedName>
</protein>
<evidence type="ECO:0000313" key="3">
    <source>
        <dbReference type="Proteomes" id="UP000765509"/>
    </source>
</evidence>
<reference evidence="2" key="1">
    <citation type="submission" date="2021-03" db="EMBL/GenBank/DDBJ databases">
        <title>Draft genome sequence of rust myrtle Austropuccinia psidii MF-1, a brazilian biotype.</title>
        <authorList>
            <person name="Quecine M.C."/>
            <person name="Pachon D.M.R."/>
            <person name="Bonatelli M.L."/>
            <person name="Correr F.H."/>
            <person name="Franceschini L.M."/>
            <person name="Leite T.F."/>
            <person name="Margarido G.R.A."/>
            <person name="Almeida C.A."/>
            <person name="Ferrarezi J.A."/>
            <person name="Labate C.A."/>
        </authorList>
    </citation>
    <scope>NUCLEOTIDE SEQUENCE</scope>
    <source>
        <strain evidence="2">MF-1</strain>
    </source>
</reference>
<gene>
    <name evidence="2" type="ORF">O181_102997</name>
</gene>
<keyword evidence="3" id="KW-1185">Reference proteome</keyword>
<feature type="region of interest" description="Disordered" evidence="1">
    <location>
        <begin position="29"/>
        <end position="103"/>
    </location>
</feature>
<dbReference type="Proteomes" id="UP000765509">
    <property type="component" value="Unassembled WGS sequence"/>
</dbReference>
<organism evidence="2 3">
    <name type="scientific">Austropuccinia psidii MF-1</name>
    <dbReference type="NCBI Taxonomy" id="1389203"/>
    <lineage>
        <taxon>Eukaryota</taxon>
        <taxon>Fungi</taxon>
        <taxon>Dikarya</taxon>
        <taxon>Basidiomycota</taxon>
        <taxon>Pucciniomycotina</taxon>
        <taxon>Pucciniomycetes</taxon>
        <taxon>Pucciniales</taxon>
        <taxon>Sphaerophragmiaceae</taxon>
        <taxon>Austropuccinia</taxon>
    </lineage>
</organism>
<sequence>MLWCTTVRGPWAVGSGLYAPVRRPWGLLEAPGPKRTPWGPRDSMGLKNGPWSKVSPTWPGPIEGVQDHQDPDLPKAAGEALGDELSPKGVFNPHLRGFEGRPK</sequence>
<accession>A0A9Q3JK90</accession>